<dbReference type="PANTHER" id="PTHR32089:SF120">
    <property type="entry name" value="METHYL-ACCEPTING CHEMOTAXIS PROTEIN TLPQ"/>
    <property type="match status" value="1"/>
</dbReference>
<evidence type="ECO:0000256" key="4">
    <source>
        <dbReference type="ARBA" id="ARBA00022989"/>
    </source>
</evidence>
<dbReference type="Pfam" id="PF00015">
    <property type="entry name" value="MCPsignal"/>
    <property type="match status" value="1"/>
</dbReference>
<keyword evidence="3 9" id="KW-0812">Transmembrane</keyword>
<dbReference type="SMART" id="SM00283">
    <property type="entry name" value="MA"/>
    <property type="match status" value="1"/>
</dbReference>
<dbReference type="CDD" id="cd06225">
    <property type="entry name" value="HAMP"/>
    <property type="match status" value="1"/>
</dbReference>
<dbReference type="InterPro" id="IPR032255">
    <property type="entry name" value="HBM"/>
</dbReference>
<dbReference type="SMART" id="SM01358">
    <property type="entry name" value="HBM"/>
    <property type="match status" value="1"/>
</dbReference>
<dbReference type="Gene3D" id="1.20.1440.210">
    <property type="match status" value="2"/>
</dbReference>
<sequence>MTRWLANLNVSRKLALGFALVLLLTLLNTLSSWVGMSNILQRSDKLDEISGLIAATKDLRISRLRYQANRDESSKREMLSSLDNLQLLQEALSSQFHDPADQALLRQQKELASAYQEPLNQLIQTFANRESARQQLVGAAQQIGLGLDQTLASLAEPSLNPAEQSQRQALLHQVASAALQVQQARLQALAYTSSDDPNQERGASEAIRQAVSLLEEQRQRLPAAYQAGVQASLGALQGYQEALAHYSAELTRSLAVRQTMVQSGDQIDSLSKSLAEQQTRKLEEESARSRSIMAGAALLALLLGTVAAIVITRLIVRPLLDTLDAAERIAAGDLSQDIRVTRDDELGQLQRSMQDMTLSLRELIGHIRDGVTQIASAAEELSCVTEQTSAGVNSQKVETDQVATAMHEMAATVQEVARNAEDASESANAADRQAKEGEVAVSDAVAQMDRLADEVLRSNEAVGLLKQESEKIGSVLDVIKAVAEQTNLLALNAAIEAARAGEAGRGFAVVADEVRGLAQRTQKSTEEIEALIGSLQTGTQQAANLMDSSREMTGNTVELTRRAGQQLSEIARSVSSIQAMNQQIAAAAEEQSAVAEEINRSVVNVRDISEQTAAASEETAASSVELARLGNDLQLLVSRFRT</sequence>
<dbReference type="Proteomes" id="UP000744555">
    <property type="component" value="Unassembled WGS sequence"/>
</dbReference>
<evidence type="ECO:0000256" key="3">
    <source>
        <dbReference type="ARBA" id="ARBA00022692"/>
    </source>
</evidence>
<dbReference type="Gene3D" id="1.10.287.950">
    <property type="entry name" value="Methyl-accepting chemotaxis protein"/>
    <property type="match status" value="1"/>
</dbReference>
<dbReference type="InterPro" id="IPR004089">
    <property type="entry name" value="MCPsignal_dom"/>
</dbReference>
<dbReference type="PRINTS" id="PR00260">
    <property type="entry name" value="CHEMTRNSDUCR"/>
</dbReference>
<dbReference type="SMART" id="SM00304">
    <property type="entry name" value="HAMP"/>
    <property type="match status" value="2"/>
</dbReference>
<dbReference type="CDD" id="cd11386">
    <property type="entry name" value="MCP_signal"/>
    <property type="match status" value="1"/>
</dbReference>
<comment type="similarity">
    <text evidence="7">Belongs to the methyl-accepting chemotaxis (MCP) protein family.</text>
</comment>
<dbReference type="PROSITE" id="PS51753">
    <property type="entry name" value="HBM"/>
    <property type="match status" value="1"/>
</dbReference>
<feature type="domain" description="HBM" evidence="12">
    <location>
        <begin position="41"/>
        <end position="286"/>
    </location>
</feature>
<keyword evidence="2" id="KW-0145">Chemotaxis</keyword>
<evidence type="ECO:0000256" key="7">
    <source>
        <dbReference type="ARBA" id="ARBA00029447"/>
    </source>
</evidence>
<evidence type="ECO:0000256" key="8">
    <source>
        <dbReference type="PROSITE-ProRule" id="PRU00284"/>
    </source>
</evidence>
<keyword evidence="6 8" id="KW-0807">Transducer</keyword>
<accession>A0ABR7S651</accession>
<dbReference type="Pfam" id="PF00672">
    <property type="entry name" value="HAMP"/>
    <property type="match status" value="1"/>
</dbReference>
<evidence type="ECO:0000256" key="5">
    <source>
        <dbReference type="ARBA" id="ARBA00023136"/>
    </source>
</evidence>
<evidence type="ECO:0000259" key="12">
    <source>
        <dbReference type="PROSITE" id="PS51753"/>
    </source>
</evidence>
<keyword evidence="14" id="KW-1185">Reference proteome</keyword>
<evidence type="ECO:0000256" key="9">
    <source>
        <dbReference type="SAM" id="Phobius"/>
    </source>
</evidence>
<name>A0ABR7S651_AQUAC</name>
<evidence type="ECO:0000313" key="14">
    <source>
        <dbReference type="Proteomes" id="UP000744555"/>
    </source>
</evidence>
<dbReference type="InterPro" id="IPR003660">
    <property type="entry name" value="HAMP_dom"/>
</dbReference>
<evidence type="ECO:0000256" key="6">
    <source>
        <dbReference type="ARBA" id="ARBA00023224"/>
    </source>
</evidence>
<dbReference type="SUPFAM" id="SSF58104">
    <property type="entry name" value="Methyl-accepting chemotaxis protein (MCP) signaling domain"/>
    <property type="match status" value="1"/>
</dbReference>
<dbReference type="PROSITE" id="PS50111">
    <property type="entry name" value="CHEMOTAXIS_TRANSDUC_2"/>
    <property type="match status" value="1"/>
</dbReference>
<dbReference type="Pfam" id="PF16591">
    <property type="entry name" value="HBM"/>
    <property type="match status" value="1"/>
</dbReference>
<dbReference type="RefSeq" id="WP_187807957.1">
    <property type="nucleotide sequence ID" value="NZ_LZEU01000001.1"/>
</dbReference>
<comment type="caution">
    <text evidence="13">The sequence shown here is derived from an EMBL/GenBank/DDBJ whole genome shotgun (WGS) entry which is preliminary data.</text>
</comment>
<keyword evidence="4 9" id="KW-1133">Transmembrane helix</keyword>
<protein>
    <submittedName>
        <fullName evidence="13">Chemotaxis protein</fullName>
    </submittedName>
</protein>
<dbReference type="EMBL" id="LZEU01000001">
    <property type="protein sequence ID" value="MBC9252502.1"/>
    <property type="molecule type" value="Genomic_DNA"/>
</dbReference>
<dbReference type="PANTHER" id="PTHR32089">
    <property type="entry name" value="METHYL-ACCEPTING CHEMOTAXIS PROTEIN MCPB"/>
    <property type="match status" value="1"/>
</dbReference>
<evidence type="ECO:0000259" key="10">
    <source>
        <dbReference type="PROSITE" id="PS50111"/>
    </source>
</evidence>
<feature type="domain" description="HAMP" evidence="11">
    <location>
        <begin position="313"/>
        <end position="365"/>
    </location>
</feature>
<dbReference type="PROSITE" id="PS50885">
    <property type="entry name" value="HAMP"/>
    <property type="match status" value="1"/>
</dbReference>
<comment type="subcellular location">
    <subcellularLocation>
        <location evidence="1">Membrane</location>
    </subcellularLocation>
</comment>
<evidence type="ECO:0000313" key="13">
    <source>
        <dbReference type="EMBL" id="MBC9252502.1"/>
    </source>
</evidence>
<keyword evidence="5 9" id="KW-0472">Membrane</keyword>
<gene>
    <name evidence="13" type="ORF">A9179_19735</name>
</gene>
<dbReference type="InterPro" id="IPR004090">
    <property type="entry name" value="Chemotax_Me-accpt_rcpt"/>
</dbReference>
<proteinExistence type="inferred from homology"/>
<evidence type="ECO:0000256" key="1">
    <source>
        <dbReference type="ARBA" id="ARBA00004370"/>
    </source>
</evidence>
<reference evidence="13 14" key="1">
    <citation type="submission" date="2016-06" db="EMBL/GenBank/DDBJ databases">
        <authorList>
            <person name="Ramos C."/>
            <person name="Pintado A."/>
            <person name="Crespo-Gomez J.I."/>
        </authorList>
    </citation>
    <scope>NUCLEOTIDE SEQUENCE [LARGE SCALE GENOMIC DNA]</scope>
    <source>
        <strain evidence="13 14">AVO110</strain>
    </source>
</reference>
<organism evidence="13 14">
    <name type="scientific">Aquipseudomonas alcaligenes</name>
    <name type="common">Pseudomonas alcaligenes</name>
    <dbReference type="NCBI Taxonomy" id="43263"/>
    <lineage>
        <taxon>Bacteria</taxon>
        <taxon>Pseudomonadati</taxon>
        <taxon>Pseudomonadota</taxon>
        <taxon>Gammaproteobacteria</taxon>
        <taxon>Pseudomonadales</taxon>
        <taxon>Pseudomonadaceae</taxon>
        <taxon>Aquipseudomonas</taxon>
    </lineage>
</organism>
<feature type="domain" description="Methyl-accepting transducer" evidence="10">
    <location>
        <begin position="370"/>
        <end position="606"/>
    </location>
</feature>
<evidence type="ECO:0000259" key="11">
    <source>
        <dbReference type="PROSITE" id="PS50885"/>
    </source>
</evidence>
<evidence type="ECO:0000256" key="2">
    <source>
        <dbReference type="ARBA" id="ARBA00022500"/>
    </source>
</evidence>
<feature type="transmembrane region" description="Helical" evidence="9">
    <location>
        <begin position="292"/>
        <end position="316"/>
    </location>
</feature>